<dbReference type="InterPro" id="IPR033379">
    <property type="entry name" value="Acid_Pase_AS"/>
</dbReference>
<dbReference type="OrthoDB" id="10257284at2759"/>
<sequence>MLSADDPNVPYPDELSLRSVNLFFRHGARTPTTPVFTKELGLPRFWPLCAAVKHRMTGLLHGNEKQDALFGWQRAIETFDSDDTPLLLANNDSLCLHGELTDHGRAGMVALGAELRRLYIDRMRLLPTMLRQPDSITCRASPYPRALESLQHVIRGFLPPGTWASSLGPPRIVMRSPEEETLLPNEDYCERFMQISRAYARRTAGRWNSSAEVKCLHRLLHRHMPPTQPVAVDARPSIHALHDLITSTSASDSSVVRLPEQFYEKAVTQIVERISYEEEFGVYHENEEARRLGIGSILGDVVQRMVTTAQRQASDALPGSSTKLFLAGSHDSTVGAMAASLGSVDVERSGNWPPYGSVLAIELFQDQDTKRDGESSPAIGRTPFSQLSDQQKQSLQHHYVRLRYNNRALVVPGCRSPGRNWRGDESFCTLPPARRLSRRLSTGSLRPRGERRAPAASTSHVFRRRSNLRDTR</sequence>
<keyword evidence="6" id="KW-1185">Reference proteome</keyword>
<dbReference type="GO" id="GO:0016158">
    <property type="term" value="F:inositol hexakisphosphate 3-phosphatase activity"/>
    <property type="evidence" value="ECO:0007669"/>
    <property type="project" value="UniProtKB-EC"/>
</dbReference>
<protein>
    <recommendedName>
        <fullName evidence="2">3-phytase</fullName>
        <ecNumber evidence="2">3.1.3.8</ecNumber>
    </recommendedName>
</protein>
<gene>
    <name evidence="5" type="ORF">ASPCADRAFT_129950</name>
</gene>
<dbReference type="STRING" id="602072.A0A1R3RQY0"/>
<evidence type="ECO:0000256" key="3">
    <source>
        <dbReference type="ARBA" id="ARBA00022801"/>
    </source>
</evidence>
<dbReference type="EMBL" id="KV907498">
    <property type="protein sequence ID" value="OOF96893.1"/>
    <property type="molecule type" value="Genomic_DNA"/>
</dbReference>
<feature type="region of interest" description="Disordered" evidence="4">
    <location>
        <begin position="438"/>
        <end position="472"/>
    </location>
</feature>
<accession>A0A1R3RQY0</accession>
<evidence type="ECO:0000313" key="6">
    <source>
        <dbReference type="Proteomes" id="UP000188318"/>
    </source>
</evidence>
<dbReference type="EC" id="3.1.3.8" evidence="2"/>
<dbReference type="InterPro" id="IPR000560">
    <property type="entry name" value="His_Pase_clade-2"/>
</dbReference>
<dbReference type="PROSITE" id="PS00778">
    <property type="entry name" value="HIS_ACID_PHOSPHAT_2"/>
    <property type="match status" value="1"/>
</dbReference>
<dbReference type="InterPro" id="IPR029033">
    <property type="entry name" value="His_PPase_superfam"/>
</dbReference>
<evidence type="ECO:0000256" key="4">
    <source>
        <dbReference type="SAM" id="MobiDB-lite"/>
    </source>
</evidence>
<dbReference type="Proteomes" id="UP000188318">
    <property type="component" value="Unassembled WGS sequence"/>
</dbReference>
<dbReference type="VEuPathDB" id="FungiDB:ASPCADRAFT_129950"/>
<comment type="similarity">
    <text evidence="1">Belongs to the histidine acid phosphatase family.</text>
</comment>
<dbReference type="Pfam" id="PF00328">
    <property type="entry name" value="His_Phos_2"/>
    <property type="match status" value="1"/>
</dbReference>
<dbReference type="Gene3D" id="3.40.50.1240">
    <property type="entry name" value="Phosphoglycerate mutase-like"/>
    <property type="match status" value="1"/>
</dbReference>
<dbReference type="SUPFAM" id="SSF53254">
    <property type="entry name" value="Phosphoglycerate mutase-like"/>
    <property type="match status" value="1"/>
</dbReference>
<evidence type="ECO:0000313" key="5">
    <source>
        <dbReference type="EMBL" id="OOF96893.1"/>
    </source>
</evidence>
<organism evidence="5 6">
    <name type="scientific">Aspergillus carbonarius (strain ITEM 5010)</name>
    <dbReference type="NCBI Taxonomy" id="602072"/>
    <lineage>
        <taxon>Eukaryota</taxon>
        <taxon>Fungi</taxon>
        <taxon>Dikarya</taxon>
        <taxon>Ascomycota</taxon>
        <taxon>Pezizomycotina</taxon>
        <taxon>Eurotiomycetes</taxon>
        <taxon>Eurotiomycetidae</taxon>
        <taxon>Eurotiales</taxon>
        <taxon>Aspergillaceae</taxon>
        <taxon>Aspergillus</taxon>
        <taxon>Aspergillus subgen. Circumdati</taxon>
    </lineage>
</organism>
<dbReference type="PANTHER" id="PTHR11567">
    <property type="entry name" value="ACID PHOSPHATASE-RELATED"/>
    <property type="match status" value="1"/>
</dbReference>
<proteinExistence type="inferred from homology"/>
<dbReference type="PANTHER" id="PTHR11567:SF110">
    <property type="entry name" value="2-PHOSPHOXYLOSE PHOSPHATASE 1"/>
    <property type="match status" value="1"/>
</dbReference>
<evidence type="ECO:0000256" key="2">
    <source>
        <dbReference type="ARBA" id="ARBA00012632"/>
    </source>
</evidence>
<dbReference type="AlphaFoldDB" id="A0A1R3RQY0"/>
<reference evidence="6" key="1">
    <citation type="journal article" date="2017" name="Genome Biol.">
        <title>Comparative genomics reveals high biological diversity and specific adaptations in the industrially and medically important fungal genus Aspergillus.</title>
        <authorList>
            <person name="de Vries R.P."/>
            <person name="Riley R."/>
            <person name="Wiebenga A."/>
            <person name="Aguilar-Osorio G."/>
            <person name="Amillis S."/>
            <person name="Uchima C.A."/>
            <person name="Anderluh G."/>
            <person name="Asadollahi M."/>
            <person name="Askin M."/>
            <person name="Barry K."/>
            <person name="Battaglia E."/>
            <person name="Bayram O."/>
            <person name="Benocci T."/>
            <person name="Braus-Stromeyer S.A."/>
            <person name="Caldana C."/>
            <person name="Canovas D."/>
            <person name="Cerqueira G.C."/>
            <person name="Chen F."/>
            <person name="Chen W."/>
            <person name="Choi C."/>
            <person name="Clum A."/>
            <person name="Dos Santos R.A."/>
            <person name="Damasio A.R."/>
            <person name="Diallinas G."/>
            <person name="Emri T."/>
            <person name="Fekete E."/>
            <person name="Flipphi M."/>
            <person name="Freyberg S."/>
            <person name="Gallo A."/>
            <person name="Gournas C."/>
            <person name="Habgood R."/>
            <person name="Hainaut M."/>
            <person name="Harispe M.L."/>
            <person name="Henrissat B."/>
            <person name="Hilden K.S."/>
            <person name="Hope R."/>
            <person name="Hossain A."/>
            <person name="Karabika E."/>
            <person name="Karaffa L."/>
            <person name="Karanyi Z."/>
            <person name="Krasevec N."/>
            <person name="Kuo A."/>
            <person name="Kusch H."/>
            <person name="LaButti K."/>
            <person name="Lagendijk E.L."/>
            <person name="Lapidus A."/>
            <person name="Levasseur A."/>
            <person name="Lindquist E."/>
            <person name="Lipzen A."/>
            <person name="Logrieco A.F."/>
            <person name="MacCabe A."/>
            <person name="Maekelae M.R."/>
            <person name="Malavazi I."/>
            <person name="Melin P."/>
            <person name="Meyer V."/>
            <person name="Mielnichuk N."/>
            <person name="Miskei M."/>
            <person name="Molnar A.P."/>
            <person name="Mule G."/>
            <person name="Ngan C.Y."/>
            <person name="Orejas M."/>
            <person name="Orosz E."/>
            <person name="Ouedraogo J.P."/>
            <person name="Overkamp K.M."/>
            <person name="Park H.-S."/>
            <person name="Perrone G."/>
            <person name="Piumi F."/>
            <person name="Punt P.J."/>
            <person name="Ram A.F."/>
            <person name="Ramon A."/>
            <person name="Rauscher S."/>
            <person name="Record E."/>
            <person name="Riano-Pachon D.M."/>
            <person name="Robert V."/>
            <person name="Roehrig J."/>
            <person name="Ruller R."/>
            <person name="Salamov A."/>
            <person name="Salih N.S."/>
            <person name="Samson R.A."/>
            <person name="Sandor E."/>
            <person name="Sanguinetti M."/>
            <person name="Schuetze T."/>
            <person name="Sepcic K."/>
            <person name="Shelest E."/>
            <person name="Sherlock G."/>
            <person name="Sophianopoulou V."/>
            <person name="Squina F.M."/>
            <person name="Sun H."/>
            <person name="Susca A."/>
            <person name="Todd R.B."/>
            <person name="Tsang A."/>
            <person name="Unkles S.E."/>
            <person name="van de Wiele N."/>
            <person name="van Rossen-Uffink D."/>
            <person name="Oliveira J.V."/>
            <person name="Vesth T.C."/>
            <person name="Visser J."/>
            <person name="Yu J.-H."/>
            <person name="Zhou M."/>
            <person name="Andersen M.R."/>
            <person name="Archer D.B."/>
            <person name="Baker S.E."/>
            <person name="Benoit I."/>
            <person name="Brakhage A.A."/>
            <person name="Braus G.H."/>
            <person name="Fischer R."/>
            <person name="Frisvad J.C."/>
            <person name="Goldman G.H."/>
            <person name="Houbraken J."/>
            <person name="Oakley B."/>
            <person name="Pocsi I."/>
            <person name="Scazzocchio C."/>
            <person name="Seiboth B."/>
            <person name="vanKuyk P.A."/>
            <person name="Wortman J."/>
            <person name="Dyer P.S."/>
            <person name="Grigoriev I.V."/>
        </authorList>
    </citation>
    <scope>NUCLEOTIDE SEQUENCE [LARGE SCALE GENOMIC DNA]</scope>
    <source>
        <strain evidence="6">ITEM 5010</strain>
    </source>
</reference>
<feature type="region of interest" description="Disordered" evidence="4">
    <location>
        <begin position="369"/>
        <end position="389"/>
    </location>
</feature>
<evidence type="ECO:0000256" key="1">
    <source>
        <dbReference type="ARBA" id="ARBA00005375"/>
    </source>
</evidence>
<dbReference type="CDD" id="cd07061">
    <property type="entry name" value="HP_HAP_like"/>
    <property type="match status" value="1"/>
</dbReference>
<name>A0A1R3RQY0_ASPC5</name>
<dbReference type="InterPro" id="IPR050645">
    <property type="entry name" value="Histidine_acid_phosphatase"/>
</dbReference>
<keyword evidence="3" id="KW-0378">Hydrolase</keyword>